<gene>
    <name evidence="1" type="ORF">VL20_5189</name>
</gene>
<keyword evidence="2" id="KW-1185">Reference proteome</keyword>
<dbReference type="EMBL" id="CP011339">
    <property type="protein sequence ID" value="AKV70039.1"/>
    <property type="molecule type" value="Genomic_DNA"/>
</dbReference>
<sequence length="37" mass="4086">MIHESTLPRSGDPHSPVYFLNRIARGHSVILTSPPDS</sequence>
<proteinExistence type="predicted"/>
<protein>
    <submittedName>
        <fullName evidence="1">Uncharacterized protein</fullName>
    </submittedName>
</protein>
<evidence type="ECO:0000313" key="2">
    <source>
        <dbReference type="Proteomes" id="UP000068167"/>
    </source>
</evidence>
<dbReference type="KEGG" id="mpk:VL20_5189"/>
<evidence type="ECO:0000313" key="1">
    <source>
        <dbReference type="EMBL" id="AKV70039.1"/>
    </source>
</evidence>
<organism evidence="1 2">
    <name type="scientific">Microcystis panniformis FACHB-1757</name>
    <dbReference type="NCBI Taxonomy" id="1638788"/>
    <lineage>
        <taxon>Bacteria</taxon>
        <taxon>Bacillati</taxon>
        <taxon>Cyanobacteriota</taxon>
        <taxon>Cyanophyceae</taxon>
        <taxon>Oscillatoriophycideae</taxon>
        <taxon>Chroococcales</taxon>
        <taxon>Microcystaceae</taxon>
        <taxon>Microcystis</taxon>
    </lineage>
</organism>
<accession>A0A0K1S7D1</accession>
<dbReference type="Proteomes" id="UP000068167">
    <property type="component" value="Chromosome"/>
</dbReference>
<reference evidence="1 2" key="1">
    <citation type="journal article" date="2016" name="Stand. Genomic Sci.">
        <title>Complete genome sequence and genomic characterization of Microcystis panniformis FACHB 1757 by third-generation sequencing.</title>
        <authorList>
            <person name="Zhang J.Y."/>
            <person name="Guan R."/>
            <person name="Zhang H.J."/>
            <person name="Li H."/>
            <person name="Xiao P."/>
            <person name="Yu G.L."/>
            <person name="Du L."/>
            <person name="Cao D.M."/>
            <person name="Zhu B.C."/>
            <person name="Li R.H."/>
            <person name="Lu Z.H."/>
        </authorList>
    </citation>
    <scope>NUCLEOTIDE SEQUENCE [LARGE SCALE GENOMIC DNA]</scope>
    <source>
        <strain evidence="1 2">FACHB-1757</strain>
    </source>
</reference>
<name>A0A0K1S7D1_9CHRO</name>
<dbReference type="AlphaFoldDB" id="A0A0K1S7D1"/>
<dbReference type="PATRIC" id="fig|1638788.3.peg.5234"/>